<reference evidence="2 3" key="1">
    <citation type="journal article" date="2020" name="Nature">
        <title>Six reference-quality genomes reveal evolution of bat adaptations.</title>
        <authorList>
            <person name="Jebb D."/>
            <person name="Huang Z."/>
            <person name="Pippel M."/>
            <person name="Hughes G.M."/>
            <person name="Lavrichenko K."/>
            <person name="Devanna P."/>
            <person name="Winkler S."/>
            <person name="Jermiin L.S."/>
            <person name="Skirmuntt E.C."/>
            <person name="Katzourakis A."/>
            <person name="Burkitt-Gray L."/>
            <person name="Ray D.A."/>
            <person name="Sullivan K.A.M."/>
            <person name="Roscito J.G."/>
            <person name="Kirilenko B.M."/>
            <person name="Davalos L.M."/>
            <person name="Corthals A.P."/>
            <person name="Power M.L."/>
            <person name="Jones G."/>
            <person name="Ransome R.D."/>
            <person name="Dechmann D.K.N."/>
            <person name="Locatelli A.G."/>
            <person name="Puechmaille S.J."/>
            <person name="Fedrigo O."/>
            <person name="Jarvis E.D."/>
            <person name="Hiller M."/>
            <person name="Vernes S.C."/>
            <person name="Myers E.W."/>
            <person name="Teeling E.C."/>
        </authorList>
    </citation>
    <scope>NUCLEOTIDE SEQUENCE [LARGE SCALE GENOMIC DNA]</scope>
    <source>
        <strain evidence="2">Bat1K_MPI-CBG_1</strain>
    </source>
</reference>
<dbReference type="EMBL" id="JABVXQ010000006">
    <property type="protein sequence ID" value="KAF6104386.1"/>
    <property type="molecule type" value="Genomic_DNA"/>
</dbReference>
<sequence>MCFYPVCIILRPAAALSAAARARSGPGPDSGCSVFVSGPSEFTAGSGAWAEAEFINNPRPPLWGGGAFLTEDTPPNSRLCSVPRLFPSGDRGGEGTGGWSPRESGGASRLDLLAERVPRRSRGEAPPPGTAGLGLYQAPAVAPAAGLAVGPLGPRLKNAPRISSHPYRALITTFSHLKKIFKSFEV</sequence>
<dbReference type="AlphaFoldDB" id="A0A834A7I0"/>
<protein>
    <submittedName>
        <fullName evidence="2">Uncharacterized protein</fullName>
    </submittedName>
</protein>
<name>A0A834A7I0_9CHIR</name>
<evidence type="ECO:0000313" key="3">
    <source>
        <dbReference type="Proteomes" id="UP000664940"/>
    </source>
</evidence>
<organism evidence="2 3">
    <name type="scientific">Phyllostomus discolor</name>
    <name type="common">pale spear-nosed bat</name>
    <dbReference type="NCBI Taxonomy" id="89673"/>
    <lineage>
        <taxon>Eukaryota</taxon>
        <taxon>Metazoa</taxon>
        <taxon>Chordata</taxon>
        <taxon>Craniata</taxon>
        <taxon>Vertebrata</taxon>
        <taxon>Euteleostomi</taxon>
        <taxon>Mammalia</taxon>
        <taxon>Eutheria</taxon>
        <taxon>Laurasiatheria</taxon>
        <taxon>Chiroptera</taxon>
        <taxon>Yangochiroptera</taxon>
        <taxon>Phyllostomidae</taxon>
        <taxon>Phyllostominae</taxon>
        <taxon>Phyllostomus</taxon>
    </lineage>
</organism>
<accession>A0A834A7I0</accession>
<comment type="caution">
    <text evidence="2">The sequence shown here is derived from an EMBL/GenBank/DDBJ whole genome shotgun (WGS) entry which is preliminary data.</text>
</comment>
<proteinExistence type="predicted"/>
<evidence type="ECO:0000313" key="2">
    <source>
        <dbReference type="EMBL" id="KAF6104386.1"/>
    </source>
</evidence>
<feature type="region of interest" description="Disordered" evidence="1">
    <location>
        <begin position="86"/>
        <end position="109"/>
    </location>
</feature>
<gene>
    <name evidence="2" type="ORF">HJG60_011330</name>
</gene>
<dbReference type="Proteomes" id="UP000664940">
    <property type="component" value="Unassembled WGS sequence"/>
</dbReference>
<evidence type="ECO:0000256" key="1">
    <source>
        <dbReference type="SAM" id="MobiDB-lite"/>
    </source>
</evidence>